<keyword evidence="2" id="KW-1185">Reference proteome</keyword>
<accession>A0A550C4F6</accession>
<evidence type="ECO:0000313" key="1">
    <source>
        <dbReference type="EMBL" id="TRM59691.1"/>
    </source>
</evidence>
<comment type="caution">
    <text evidence="1">The sequence shown here is derived from an EMBL/GenBank/DDBJ whole genome shotgun (WGS) entry which is preliminary data.</text>
</comment>
<dbReference type="OrthoDB" id="3365698at2759"/>
<dbReference type="AlphaFoldDB" id="A0A550C4F6"/>
<dbReference type="Proteomes" id="UP000320762">
    <property type="component" value="Unassembled WGS sequence"/>
</dbReference>
<proteinExistence type="predicted"/>
<protein>
    <recommendedName>
        <fullName evidence="3">F-box domain-containing protein</fullName>
    </recommendedName>
</protein>
<organism evidence="1 2">
    <name type="scientific">Schizophyllum amplum</name>
    <dbReference type="NCBI Taxonomy" id="97359"/>
    <lineage>
        <taxon>Eukaryota</taxon>
        <taxon>Fungi</taxon>
        <taxon>Dikarya</taxon>
        <taxon>Basidiomycota</taxon>
        <taxon>Agaricomycotina</taxon>
        <taxon>Agaricomycetes</taxon>
        <taxon>Agaricomycetidae</taxon>
        <taxon>Agaricales</taxon>
        <taxon>Schizophyllaceae</taxon>
        <taxon>Schizophyllum</taxon>
    </lineage>
</organism>
<evidence type="ECO:0008006" key="3">
    <source>
        <dbReference type="Google" id="ProtNLM"/>
    </source>
</evidence>
<evidence type="ECO:0000313" key="2">
    <source>
        <dbReference type="Proteomes" id="UP000320762"/>
    </source>
</evidence>
<dbReference type="EMBL" id="VDMD01000026">
    <property type="protein sequence ID" value="TRM59691.1"/>
    <property type="molecule type" value="Genomic_DNA"/>
</dbReference>
<gene>
    <name evidence="1" type="ORF">BD626DRAFT_507065</name>
</gene>
<sequence length="219" mass="25598">MDRISSVWDMGLRDRLYGWTSDGTYKELCEFLHPRNGKTENVENIERWMINGILVNELRSGTFPCPENARRMTIHNIMDNQHFTRGNALFLRQCLRAAICAPVRLLPVELLQDIFVLAADDDDPAECLRVRIRIACVSNHWRAVAIAMGKLWSEVNYTEKFPASKHRVAILESFSRRVGTWQLCLTVHEDFDKKCSQRQRRRWAGWILPLLHSPSRYRS</sequence>
<name>A0A550C4F6_9AGAR</name>
<reference evidence="1 2" key="1">
    <citation type="journal article" date="2019" name="New Phytol.">
        <title>Comparative genomics reveals unique wood-decay strategies and fruiting body development in the Schizophyllaceae.</title>
        <authorList>
            <person name="Almasi E."/>
            <person name="Sahu N."/>
            <person name="Krizsan K."/>
            <person name="Balint B."/>
            <person name="Kovacs G.M."/>
            <person name="Kiss B."/>
            <person name="Cseklye J."/>
            <person name="Drula E."/>
            <person name="Henrissat B."/>
            <person name="Nagy I."/>
            <person name="Chovatia M."/>
            <person name="Adam C."/>
            <person name="LaButti K."/>
            <person name="Lipzen A."/>
            <person name="Riley R."/>
            <person name="Grigoriev I.V."/>
            <person name="Nagy L.G."/>
        </authorList>
    </citation>
    <scope>NUCLEOTIDE SEQUENCE [LARGE SCALE GENOMIC DNA]</scope>
    <source>
        <strain evidence="1 2">NL-1724</strain>
    </source>
</reference>